<gene>
    <name evidence="1" type="ORF">IB211_02345c</name>
</gene>
<dbReference type="AlphaFoldDB" id="A0A0S2W6U8"/>
<dbReference type="STRING" id="1297617.IB211_02345c"/>
<reference evidence="2" key="2">
    <citation type="submission" date="2015-04" db="EMBL/GenBank/DDBJ databases">
        <title>A butyrogenic pathway from the amino acid lysine in a human gut commensal.</title>
        <authorList>
            <person name="de Vos W.M."/>
            <person name="Bui N.T.P."/>
            <person name="Plugge C.M."/>
            <person name="Ritari J."/>
        </authorList>
    </citation>
    <scope>NUCLEOTIDE SEQUENCE [LARGE SCALE GENOMIC DNA]</scope>
    <source>
        <strain evidence="2">AF211</strain>
    </source>
</reference>
<dbReference type="EMBL" id="CP011307">
    <property type="protein sequence ID" value="ALP94736.1"/>
    <property type="molecule type" value="Genomic_DNA"/>
</dbReference>
<organism evidence="1 2">
    <name type="scientific">Intestinimonas butyriciproducens</name>
    <dbReference type="NCBI Taxonomy" id="1297617"/>
    <lineage>
        <taxon>Bacteria</taxon>
        <taxon>Bacillati</taxon>
        <taxon>Bacillota</taxon>
        <taxon>Clostridia</taxon>
        <taxon>Eubacteriales</taxon>
        <taxon>Intestinimonas</taxon>
    </lineage>
</organism>
<proteinExistence type="predicted"/>
<reference evidence="1 2" key="1">
    <citation type="journal article" date="2015" name="Nat. Commun.">
        <title>Production of butyrate from lysine and the Amadori product fructoselysine by a human gut commensal.</title>
        <authorList>
            <person name="Bui T.P."/>
            <person name="Ritari J."/>
            <person name="Boeren S."/>
            <person name="de Waard P."/>
            <person name="Plugge C.M."/>
            <person name="de Vos W.M."/>
        </authorList>
    </citation>
    <scope>NUCLEOTIDE SEQUENCE [LARGE SCALE GENOMIC DNA]</scope>
    <source>
        <strain evidence="1 2">AF211</strain>
    </source>
</reference>
<dbReference type="KEGG" id="ibu:IB211_02345c"/>
<evidence type="ECO:0000313" key="1">
    <source>
        <dbReference type="EMBL" id="ALP94736.1"/>
    </source>
</evidence>
<dbReference type="Proteomes" id="UP000064844">
    <property type="component" value="Chromosome"/>
</dbReference>
<keyword evidence="2" id="KW-1185">Reference proteome</keyword>
<protein>
    <submittedName>
        <fullName evidence="1">Uncharacterized protein</fullName>
    </submittedName>
</protein>
<name>A0A0S2W6U8_9FIRM</name>
<sequence>MSFAIKKVTEGSARVEGGAALWRKEAKRRIVKCMTPRKRAWKRDFGKEV</sequence>
<accession>A0A0S2W6U8</accession>
<evidence type="ECO:0000313" key="2">
    <source>
        <dbReference type="Proteomes" id="UP000064844"/>
    </source>
</evidence>